<dbReference type="OrthoDB" id="265054at2"/>
<organism evidence="4 5">
    <name type="scientific">Pseudobythopirellula maris</name>
    <dbReference type="NCBI Taxonomy" id="2527991"/>
    <lineage>
        <taxon>Bacteria</taxon>
        <taxon>Pseudomonadati</taxon>
        <taxon>Planctomycetota</taxon>
        <taxon>Planctomycetia</taxon>
        <taxon>Pirellulales</taxon>
        <taxon>Lacipirellulaceae</taxon>
        <taxon>Pseudobythopirellula</taxon>
    </lineage>
</organism>
<comment type="caution">
    <text evidence="4">The sequence shown here is derived from an EMBL/GenBank/DDBJ whole genome shotgun (WGS) entry which is preliminary data.</text>
</comment>
<dbReference type="InterPro" id="IPR046342">
    <property type="entry name" value="CBS_dom_sf"/>
</dbReference>
<sequence length="156" mass="17268">MGLLENLQTEPIARADLRAPVTVATGGTVREAIRAMRERALGCVVVIDGEHRPMGVFTEGMLRTLMAENPAAVNDPLAEHMSRNVCMVRTSDPMERVLQAMIRDNTRFVSVLDDDGRLVGLTGQKGLMEYIAEHFPAQVMVQRIGTPHNFRKREGA</sequence>
<dbReference type="EMBL" id="SJPQ01000002">
    <property type="protein sequence ID" value="TWT89113.1"/>
    <property type="molecule type" value="Genomic_DNA"/>
</dbReference>
<dbReference type="PANTHER" id="PTHR43080">
    <property type="entry name" value="CBS DOMAIN-CONTAINING PROTEIN CBSX3, MITOCHONDRIAL"/>
    <property type="match status" value="1"/>
</dbReference>
<keyword evidence="1 2" id="KW-0129">CBS domain</keyword>
<protein>
    <submittedName>
        <fullName evidence="4">Inosine 5-monophosphate dehydrogenase</fullName>
    </submittedName>
</protein>
<evidence type="ECO:0000259" key="3">
    <source>
        <dbReference type="PROSITE" id="PS51371"/>
    </source>
</evidence>
<dbReference type="CDD" id="cd02205">
    <property type="entry name" value="CBS_pair_SF"/>
    <property type="match status" value="1"/>
</dbReference>
<dbReference type="PANTHER" id="PTHR43080:SF2">
    <property type="entry name" value="CBS DOMAIN-CONTAINING PROTEIN"/>
    <property type="match status" value="1"/>
</dbReference>
<evidence type="ECO:0000256" key="2">
    <source>
        <dbReference type="PROSITE-ProRule" id="PRU00703"/>
    </source>
</evidence>
<gene>
    <name evidence="4" type="ORF">Mal64_26050</name>
</gene>
<feature type="domain" description="CBS" evidence="3">
    <location>
        <begin position="16"/>
        <end position="73"/>
    </location>
</feature>
<evidence type="ECO:0000313" key="5">
    <source>
        <dbReference type="Proteomes" id="UP000315440"/>
    </source>
</evidence>
<dbReference type="InterPro" id="IPR051257">
    <property type="entry name" value="Diverse_CBS-Domain"/>
</dbReference>
<proteinExistence type="predicted"/>
<accession>A0A5C5ZSC7</accession>
<dbReference type="Proteomes" id="UP000315440">
    <property type="component" value="Unassembled WGS sequence"/>
</dbReference>
<dbReference type="InterPro" id="IPR000644">
    <property type="entry name" value="CBS_dom"/>
</dbReference>
<dbReference type="SUPFAM" id="SSF54631">
    <property type="entry name" value="CBS-domain pair"/>
    <property type="match status" value="1"/>
</dbReference>
<name>A0A5C5ZSC7_9BACT</name>
<evidence type="ECO:0000313" key="4">
    <source>
        <dbReference type="EMBL" id="TWT89113.1"/>
    </source>
</evidence>
<dbReference type="PROSITE" id="PS51371">
    <property type="entry name" value="CBS"/>
    <property type="match status" value="2"/>
</dbReference>
<dbReference type="Pfam" id="PF00571">
    <property type="entry name" value="CBS"/>
    <property type="match status" value="2"/>
</dbReference>
<dbReference type="AlphaFoldDB" id="A0A5C5ZSC7"/>
<reference evidence="4 5" key="1">
    <citation type="submission" date="2019-02" db="EMBL/GenBank/DDBJ databases">
        <title>Deep-cultivation of Planctomycetes and their phenomic and genomic characterization uncovers novel biology.</title>
        <authorList>
            <person name="Wiegand S."/>
            <person name="Jogler M."/>
            <person name="Boedeker C."/>
            <person name="Pinto D."/>
            <person name="Vollmers J."/>
            <person name="Rivas-Marin E."/>
            <person name="Kohn T."/>
            <person name="Peeters S.H."/>
            <person name="Heuer A."/>
            <person name="Rast P."/>
            <person name="Oberbeckmann S."/>
            <person name="Bunk B."/>
            <person name="Jeske O."/>
            <person name="Meyerdierks A."/>
            <person name="Storesund J.E."/>
            <person name="Kallscheuer N."/>
            <person name="Luecker S."/>
            <person name="Lage O.M."/>
            <person name="Pohl T."/>
            <person name="Merkel B.J."/>
            <person name="Hornburger P."/>
            <person name="Mueller R.-W."/>
            <person name="Bruemmer F."/>
            <person name="Labrenz M."/>
            <person name="Spormann A.M."/>
            <person name="Op Den Camp H."/>
            <person name="Overmann J."/>
            <person name="Amann R."/>
            <person name="Jetten M.S.M."/>
            <person name="Mascher T."/>
            <person name="Medema M.H."/>
            <person name="Devos D.P."/>
            <person name="Kaster A.-K."/>
            <person name="Ovreas L."/>
            <person name="Rohde M."/>
            <person name="Galperin M.Y."/>
            <person name="Jogler C."/>
        </authorList>
    </citation>
    <scope>NUCLEOTIDE SEQUENCE [LARGE SCALE GENOMIC DNA]</scope>
    <source>
        <strain evidence="4 5">Mal64</strain>
    </source>
</reference>
<feature type="domain" description="CBS" evidence="3">
    <location>
        <begin position="81"/>
        <end position="139"/>
    </location>
</feature>
<evidence type="ECO:0000256" key="1">
    <source>
        <dbReference type="ARBA" id="ARBA00023122"/>
    </source>
</evidence>
<keyword evidence="5" id="KW-1185">Reference proteome</keyword>
<dbReference type="Gene3D" id="3.10.580.10">
    <property type="entry name" value="CBS-domain"/>
    <property type="match status" value="1"/>
</dbReference>
<dbReference type="RefSeq" id="WP_146400742.1">
    <property type="nucleotide sequence ID" value="NZ_SJPQ01000002.1"/>
</dbReference>